<reference evidence="1 2" key="2">
    <citation type="submission" date="2007-09" db="EMBL/GenBank/DDBJ databases">
        <authorList>
            <person name="Fulton L."/>
            <person name="Clifton S."/>
            <person name="Fulton B."/>
            <person name="Xu J."/>
            <person name="Minx P."/>
            <person name="Pepin K.H."/>
            <person name="Johnson M."/>
            <person name="Thiruvilangam P."/>
            <person name="Bhonagiri V."/>
            <person name="Nash W.E."/>
            <person name="Mardis E.R."/>
            <person name="Wilson R.K."/>
        </authorList>
    </citation>
    <scope>NUCLEOTIDE SEQUENCE [LARGE SCALE GENOMIC DNA]</scope>
    <source>
        <strain evidence="1 2">M21/2</strain>
    </source>
</reference>
<comment type="caution">
    <text evidence="1">The sequence shown here is derived from an EMBL/GenBank/DDBJ whole genome shotgun (WGS) entry which is preliminary data.</text>
</comment>
<gene>
    <name evidence="1" type="ORF">FAEPRAM212_02844</name>
</gene>
<dbReference type="Proteomes" id="UP000005945">
    <property type="component" value="Unassembled WGS sequence"/>
</dbReference>
<organism evidence="1 2">
    <name type="scientific">Faecalibacterium prausnitzii M21/2</name>
    <dbReference type="NCBI Taxonomy" id="411485"/>
    <lineage>
        <taxon>Bacteria</taxon>
        <taxon>Bacillati</taxon>
        <taxon>Bacillota</taxon>
        <taxon>Clostridia</taxon>
        <taxon>Eubacteriales</taxon>
        <taxon>Oscillospiraceae</taxon>
        <taxon>Faecalibacterium</taxon>
    </lineage>
</organism>
<dbReference type="HOGENOM" id="CLU_3233880_0_0_9"/>
<evidence type="ECO:0000313" key="1">
    <source>
        <dbReference type="EMBL" id="EDP20060.1"/>
    </source>
</evidence>
<dbReference type="EMBL" id="ABED02000029">
    <property type="protein sequence ID" value="EDP20060.1"/>
    <property type="molecule type" value="Genomic_DNA"/>
</dbReference>
<proteinExistence type="predicted"/>
<name>A8SFT3_9FIRM</name>
<evidence type="ECO:0000313" key="2">
    <source>
        <dbReference type="Proteomes" id="UP000005945"/>
    </source>
</evidence>
<reference evidence="1 2" key="1">
    <citation type="submission" date="2007-09" db="EMBL/GenBank/DDBJ databases">
        <title>Draft genome sequence of Faecalibacterium prausnitzii M21/2.</title>
        <authorList>
            <person name="Sudarsanam P."/>
            <person name="Ley R."/>
            <person name="Guruge J."/>
            <person name="Turnbaugh P.J."/>
            <person name="Mahowald M."/>
            <person name="Liep D."/>
            <person name="Gordon J."/>
        </authorList>
    </citation>
    <scope>NUCLEOTIDE SEQUENCE [LARGE SCALE GENOMIC DNA]</scope>
    <source>
        <strain evidence="1 2">M21/2</strain>
    </source>
</reference>
<protein>
    <submittedName>
        <fullName evidence="1">Uncharacterized protein</fullName>
    </submittedName>
</protein>
<accession>A8SFT3</accession>
<dbReference type="AlphaFoldDB" id="A8SFT3"/>
<sequence>MAQQPFLEHSIEQKHFSFALPPVKKSMGKSADFPIDKLKYSFR</sequence>